<dbReference type="Proteomes" id="UP000184356">
    <property type="component" value="Unassembled WGS sequence"/>
</dbReference>
<gene>
    <name evidence="2" type="ORF">ASPSYDRAFT_52623</name>
</gene>
<proteinExistence type="predicted"/>
<dbReference type="EMBL" id="KV878607">
    <property type="protein sequence ID" value="OJJ51998.1"/>
    <property type="molecule type" value="Genomic_DNA"/>
</dbReference>
<accession>A0A1L9SXQ8</accession>
<reference evidence="3" key="1">
    <citation type="journal article" date="2017" name="Genome Biol.">
        <title>Comparative genomics reveals high biological diversity and specific adaptations in the industrially and medically important fungal genus Aspergillus.</title>
        <authorList>
            <person name="de Vries R.P."/>
            <person name="Riley R."/>
            <person name="Wiebenga A."/>
            <person name="Aguilar-Osorio G."/>
            <person name="Amillis S."/>
            <person name="Uchima C.A."/>
            <person name="Anderluh G."/>
            <person name="Asadollahi M."/>
            <person name="Askin M."/>
            <person name="Barry K."/>
            <person name="Battaglia E."/>
            <person name="Bayram O."/>
            <person name="Benocci T."/>
            <person name="Braus-Stromeyer S.A."/>
            <person name="Caldana C."/>
            <person name="Canovas D."/>
            <person name="Cerqueira G.C."/>
            <person name="Chen F."/>
            <person name="Chen W."/>
            <person name="Choi C."/>
            <person name="Clum A."/>
            <person name="Dos Santos R.A."/>
            <person name="Damasio A.R."/>
            <person name="Diallinas G."/>
            <person name="Emri T."/>
            <person name="Fekete E."/>
            <person name="Flipphi M."/>
            <person name="Freyberg S."/>
            <person name="Gallo A."/>
            <person name="Gournas C."/>
            <person name="Habgood R."/>
            <person name="Hainaut M."/>
            <person name="Harispe M.L."/>
            <person name="Henrissat B."/>
            <person name="Hilden K.S."/>
            <person name="Hope R."/>
            <person name="Hossain A."/>
            <person name="Karabika E."/>
            <person name="Karaffa L."/>
            <person name="Karanyi Z."/>
            <person name="Krasevec N."/>
            <person name="Kuo A."/>
            <person name="Kusch H."/>
            <person name="LaButti K."/>
            <person name="Lagendijk E.L."/>
            <person name="Lapidus A."/>
            <person name="Levasseur A."/>
            <person name="Lindquist E."/>
            <person name="Lipzen A."/>
            <person name="Logrieco A.F."/>
            <person name="MacCabe A."/>
            <person name="Maekelae M.R."/>
            <person name="Malavazi I."/>
            <person name="Melin P."/>
            <person name="Meyer V."/>
            <person name="Mielnichuk N."/>
            <person name="Miskei M."/>
            <person name="Molnar A.P."/>
            <person name="Mule G."/>
            <person name="Ngan C.Y."/>
            <person name="Orejas M."/>
            <person name="Orosz E."/>
            <person name="Ouedraogo J.P."/>
            <person name="Overkamp K.M."/>
            <person name="Park H.-S."/>
            <person name="Perrone G."/>
            <person name="Piumi F."/>
            <person name="Punt P.J."/>
            <person name="Ram A.F."/>
            <person name="Ramon A."/>
            <person name="Rauscher S."/>
            <person name="Record E."/>
            <person name="Riano-Pachon D.M."/>
            <person name="Robert V."/>
            <person name="Roehrig J."/>
            <person name="Ruller R."/>
            <person name="Salamov A."/>
            <person name="Salih N.S."/>
            <person name="Samson R.A."/>
            <person name="Sandor E."/>
            <person name="Sanguinetti M."/>
            <person name="Schuetze T."/>
            <person name="Sepcic K."/>
            <person name="Shelest E."/>
            <person name="Sherlock G."/>
            <person name="Sophianopoulou V."/>
            <person name="Squina F.M."/>
            <person name="Sun H."/>
            <person name="Susca A."/>
            <person name="Todd R.B."/>
            <person name="Tsang A."/>
            <person name="Unkles S.E."/>
            <person name="van de Wiele N."/>
            <person name="van Rossen-Uffink D."/>
            <person name="Oliveira J.V."/>
            <person name="Vesth T.C."/>
            <person name="Visser J."/>
            <person name="Yu J.-H."/>
            <person name="Zhou M."/>
            <person name="Andersen M.R."/>
            <person name="Archer D.B."/>
            <person name="Baker S.E."/>
            <person name="Benoit I."/>
            <person name="Brakhage A.A."/>
            <person name="Braus G.H."/>
            <person name="Fischer R."/>
            <person name="Frisvad J.C."/>
            <person name="Goldman G.H."/>
            <person name="Houbraken J."/>
            <person name="Oakley B."/>
            <person name="Pocsi I."/>
            <person name="Scazzocchio C."/>
            <person name="Seiboth B."/>
            <person name="vanKuyk P.A."/>
            <person name="Wortman J."/>
            <person name="Dyer P.S."/>
            <person name="Grigoriev I.V."/>
        </authorList>
    </citation>
    <scope>NUCLEOTIDE SEQUENCE [LARGE SCALE GENOMIC DNA]</scope>
    <source>
        <strain evidence="3">CBS 593.65</strain>
    </source>
</reference>
<protein>
    <submittedName>
        <fullName evidence="2">Uncharacterized protein</fullName>
    </submittedName>
</protein>
<sequence>MPPAQNMAAQKSPPSRLDLLREALTRPDQALKPQQPSQAAEFYPHQPKRRKRVRKQATIQVTKTKKTATGRPIAWVSTKHRDLRLAPIKSGRNDDQWRCLVGAFKAVDQDIQRSTTF</sequence>
<evidence type="ECO:0000313" key="3">
    <source>
        <dbReference type="Proteomes" id="UP000184356"/>
    </source>
</evidence>
<feature type="compositionally biased region" description="Basic residues" evidence="1">
    <location>
        <begin position="46"/>
        <end position="55"/>
    </location>
</feature>
<dbReference type="GeneID" id="63764597"/>
<organism evidence="2 3">
    <name type="scientific">Aspergillus sydowii CBS 593.65</name>
    <dbReference type="NCBI Taxonomy" id="1036612"/>
    <lineage>
        <taxon>Eukaryota</taxon>
        <taxon>Fungi</taxon>
        <taxon>Dikarya</taxon>
        <taxon>Ascomycota</taxon>
        <taxon>Pezizomycotina</taxon>
        <taxon>Eurotiomycetes</taxon>
        <taxon>Eurotiomycetidae</taxon>
        <taxon>Eurotiales</taxon>
        <taxon>Aspergillaceae</taxon>
        <taxon>Aspergillus</taxon>
        <taxon>Aspergillus subgen. Nidulantes</taxon>
    </lineage>
</organism>
<keyword evidence="3" id="KW-1185">Reference proteome</keyword>
<dbReference type="VEuPathDB" id="FungiDB:ASPSYDRAFT_52623"/>
<feature type="region of interest" description="Disordered" evidence="1">
    <location>
        <begin position="29"/>
        <end position="70"/>
    </location>
</feature>
<name>A0A1L9SXQ8_9EURO</name>
<dbReference type="AlphaFoldDB" id="A0A1L9SXQ8"/>
<dbReference type="RefSeq" id="XP_040695804.1">
    <property type="nucleotide sequence ID" value="XM_040848524.1"/>
</dbReference>
<evidence type="ECO:0000313" key="2">
    <source>
        <dbReference type="EMBL" id="OJJ51998.1"/>
    </source>
</evidence>
<evidence type="ECO:0000256" key="1">
    <source>
        <dbReference type="SAM" id="MobiDB-lite"/>
    </source>
</evidence>